<dbReference type="PANTHER" id="PTHR34301:SF8">
    <property type="entry name" value="ATPASE DOMAIN-CONTAINING PROTEIN"/>
    <property type="match status" value="1"/>
</dbReference>
<dbReference type="PANTHER" id="PTHR34301">
    <property type="entry name" value="DNA-BINDING PROTEIN-RELATED"/>
    <property type="match status" value="1"/>
</dbReference>
<accession>A0A9R1CX28</accession>
<organism evidence="1 2">
    <name type="scientific">Prevotella lacticifex</name>
    <dbReference type="NCBI Taxonomy" id="2854755"/>
    <lineage>
        <taxon>Bacteria</taxon>
        <taxon>Pseudomonadati</taxon>
        <taxon>Bacteroidota</taxon>
        <taxon>Bacteroidia</taxon>
        <taxon>Bacteroidales</taxon>
        <taxon>Prevotellaceae</taxon>
        <taxon>Prevotella</taxon>
    </lineage>
</organism>
<dbReference type="GeneID" id="72467922"/>
<dbReference type="SUPFAM" id="SSF52540">
    <property type="entry name" value="P-loop containing nucleoside triphosphate hydrolases"/>
    <property type="match status" value="1"/>
</dbReference>
<dbReference type="Proteomes" id="UP000825483">
    <property type="component" value="Unassembled WGS sequence"/>
</dbReference>
<dbReference type="EMBL" id="BPUB01000001">
    <property type="protein sequence ID" value="GJG58144.1"/>
    <property type="molecule type" value="Genomic_DNA"/>
</dbReference>
<dbReference type="RefSeq" id="WP_223929881.1">
    <property type="nucleotide sequence ID" value="NZ_BPTU01000003.1"/>
</dbReference>
<dbReference type="AlphaFoldDB" id="A0A9R1CX28"/>
<dbReference type="Gene3D" id="3.40.50.300">
    <property type="entry name" value="P-loop containing nucleotide triphosphate hydrolases"/>
    <property type="match status" value="1"/>
</dbReference>
<dbReference type="InterPro" id="IPR027417">
    <property type="entry name" value="P-loop_NTPase"/>
</dbReference>
<evidence type="ECO:0000313" key="2">
    <source>
        <dbReference type="Proteomes" id="UP000825483"/>
    </source>
</evidence>
<reference evidence="1" key="1">
    <citation type="journal article" date="2022" name="Int. J. Syst. Evol. Microbiol.">
        <title>Prevotella lacticifex sp. nov., isolated from the rumen of cows.</title>
        <authorList>
            <person name="Shinkai T."/>
            <person name="Ikeyama N."/>
            <person name="Kumagai M."/>
            <person name="Ohmori H."/>
            <person name="Sakamoto M."/>
            <person name="Ohkuma M."/>
            <person name="Mitsumori M."/>
        </authorList>
    </citation>
    <scope>NUCLEOTIDE SEQUENCE</scope>
    <source>
        <strain evidence="1">R5076</strain>
    </source>
</reference>
<proteinExistence type="predicted"/>
<protein>
    <recommendedName>
        <fullName evidence="3">ATPase domain-containing protein</fullName>
    </recommendedName>
</protein>
<evidence type="ECO:0008006" key="3">
    <source>
        <dbReference type="Google" id="ProtNLM"/>
    </source>
</evidence>
<name>A0A9R1CX28_9BACT</name>
<comment type="caution">
    <text evidence="1">The sequence shown here is derived from an EMBL/GenBank/DDBJ whole genome shotgun (WGS) entry which is preliminary data.</text>
</comment>
<keyword evidence="2" id="KW-1185">Reference proteome</keyword>
<gene>
    <name evidence="1" type="ORF">PRLR5076_09950</name>
</gene>
<sequence length="375" mass="43415">MKNPFVFGKSVTGNYFTDRKEETRRLEANLTHGINTILISPRRWGKTSLVKKVIAGNKRDDVKFVLVDMFYCKSEEAFYHLLANEVIKQTSSKLDEWIENGKRFLSNITPKFSFGTDPLNDFSVSFEWNPKDDTDIEILQLPEKIAERKGIRVVVCFDEFQQIDLFGDPVNFQRKVRSVWQHQQNTTYCLFGSKMHMMESMFSDSSKPLYKFGDIMFLKKIPTTEWVPFITRQFAATGKTITTEQAERICGITDNLSSYVQQMAWIIWYKAETNVKDEMIDEAVNDLLEQNKVFFQRDIEALTELQLRFLVALADGVDTGLTTKNVIQKYGLVSSANVQGIKKSLLTKEFIDTDSDKIFISDPIFKLWIKKTIIK</sequence>
<evidence type="ECO:0000313" key="1">
    <source>
        <dbReference type="EMBL" id="GJG58144.1"/>
    </source>
</evidence>